<evidence type="ECO:0000313" key="1">
    <source>
        <dbReference type="EMBL" id="ALE10264.1"/>
    </source>
</evidence>
<dbReference type="AlphaFoldDB" id="A0A0M4LWT7"/>
<dbReference type="EMBL" id="CP010411">
    <property type="protein sequence ID" value="ALE10264.1"/>
    <property type="molecule type" value="Genomic_DNA"/>
</dbReference>
<accession>A0A0M4LWT7</accession>
<gene>
    <name evidence="1" type="ORF">RY67_2278</name>
</gene>
<dbReference type="PATRIC" id="fig|1682.24.peg.2218"/>
<sequence length="70" mass="7797">MPAENSVGVVEFSIAHRIEVALGDRHGDGIFLDLRFFSHDPKSTCVGVENATLARRKWRILALFGVSSWL</sequence>
<organism evidence="1 2">
    <name type="scientific">Bifidobacterium longum subsp. infantis</name>
    <dbReference type="NCBI Taxonomy" id="1682"/>
    <lineage>
        <taxon>Bacteria</taxon>
        <taxon>Bacillati</taxon>
        <taxon>Actinomycetota</taxon>
        <taxon>Actinomycetes</taxon>
        <taxon>Bifidobacteriales</taxon>
        <taxon>Bifidobacteriaceae</taxon>
        <taxon>Bifidobacterium</taxon>
    </lineage>
</organism>
<dbReference type="Proteomes" id="UP000067206">
    <property type="component" value="Chromosome"/>
</dbReference>
<reference evidence="1 2" key="1">
    <citation type="submission" date="2014-12" db="EMBL/GenBank/DDBJ databases">
        <title>Complete genome sequence of Bifidobacterium longum subsp. infantis BT1.</title>
        <authorList>
            <person name="Kim J.F."/>
            <person name="Kwak M.-J."/>
        </authorList>
    </citation>
    <scope>NUCLEOTIDE SEQUENCE [LARGE SCALE GENOMIC DNA]</scope>
    <source>
        <strain evidence="1 2">BT1</strain>
    </source>
</reference>
<proteinExistence type="predicted"/>
<name>A0A0M4LWT7_BIFLI</name>
<evidence type="ECO:0000313" key="2">
    <source>
        <dbReference type="Proteomes" id="UP000067206"/>
    </source>
</evidence>
<protein>
    <submittedName>
        <fullName evidence="1">Uncharacterized protein</fullName>
    </submittedName>
</protein>